<dbReference type="AlphaFoldDB" id="A0A2W5KKI0"/>
<evidence type="ECO:0000256" key="3">
    <source>
        <dbReference type="ARBA" id="ARBA00023284"/>
    </source>
</evidence>
<organism evidence="6 7">
    <name type="scientific">Lawsonella clevelandensis</name>
    <dbReference type="NCBI Taxonomy" id="1528099"/>
    <lineage>
        <taxon>Bacteria</taxon>
        <taxon>Bacillati</taxon>
        <taxon>Actinomycetota</taxon>
        <taxon>Actinomycetes</taxon>
        <taxon>Mycobacteriales</taxon>
        <taxon>Lawsonellaceae</taxon>
        <taxon>Lawsonella</taxon>
    </lineage>
</organism>
<dbReference type="EMBL" id="QFOZ01000001">
    <property type="protein sequence ID" value="PZP89749.1"/>
    <property type="molecule type" value="Genomic_DNA"/>
</dbReference>
<dbReference type="SUPFAM" id="SSF52833">
    <property type="entry name" value="Thioredoxin-like"/>
    <property type="match status" value="1"/>
</dbReference>
<accession>A0A2W5KKI0</accession>
<evidence type="ECO:0000259" key="5">
    <source>
        <dbReference type="PROSITE" id="PS51352"/>
    </source>
</evidence>
<dbReference type="RefSeq" id="WP_303678553.1">
    <property type="nucleotide sequence ID" value="NZ_JAPJOB010000001.1"/>
</dbReference>
<feature type="region of interest" description="Disordered" evidence="4">
    <location>
        <begin position="17"/>
        <end position="52"/>
    </location>
</feature>
<comment type="similarity">
    <text evidence="2">Belongs to the thioredoxin family.</text>
</comment>
<keyword evidence="3" id="KW-0676">Redox-active center</keyword>
<dbReference type="Pfam" id="PF14561">
    <property type="entry name" value="TPR_20"/>
    <property type="match status" value="1"/>
</dbReference>
<dbReference type="PANTHER" id="PTHR45663">
    <property type="entry name" value="GEO12009P1"/>
    <property type="match status" value="1"/>
</dbReference>
<comment type="function">
    <text evidence="1">Participates in various redox reactions through the reversible oxidation of its active center dithiol to a disulfide and catalyzes dithiol-disulfide exchange reactions.</text>
</comment>
<evidence type="ECO:0000313" key="7">
    <source>
        <dbReference type="Proteomes" id="UP000248606"/>
    </source>
</evidence>
<evidence type="ECO:0000256" key="1">
    <source>
        <dbReference type="ARBA" id="ARBA00003318"/>
    </source>
</evidence>
<dbReference type="Proteomes" id="UP000248606">
    <property type="component" value="Unassembled WGS sequence"/>
</dbReference>
<dbReference type="PROSITE" id="PS51352">
    <property type="entry name" value="THIOREDOXIN_2"/>
    <property type="match status" value="1"/>
</dbReference>
<feature type="domain" description="Thioredoxin" evidence="5">
    <location>
        <begin position="63"/>
        <end position="177"/>
    </location>
</feature>
<proteinExistence type="inferred from homology"/>
<evidence type="ECO:0000313" key="6">
    <source>
        <dbReference type="EMBL" id="PZP89749.1"/>
    </source>
</evidence>
<dbReference type="GO" id="GO:0005737">
    <property type="term" value="C:cytoplasm"/>
    <property type="evidence" value="ECO:0007669"/>
    <property type="project" value="TreeGrafter"/>
</dbReference>
<evidence type="ECO:0000256" key="4">
    <source>
        <dbReference type="SAM" id="MobiDB-lite"/>
    </source>
</evidence>
<dbReference type="InterPro" id="IPR011990">
    <property type="entry name" value="TPR-like_helical_dom_sf"/>
</dbReference>
<reference evidence="6 7" key="1">
    <citation type="submission" date="2017-08" db="EMBL/GenBank/DDBJ databases">
        <title>Infants hospitalized years apart are colonized by the same room-sourced microbial strains.</title>
        <authorList>
            <person name="Brooks B."/>
            <person name="Olm M.R."/>
            <person name="Firek B.A."/>
            <person name="Baker R."/>
            <person name="Thomas B.C."/>
            <person name="Morowitz M.J."/>
            <person name="Banfield J.F."/>
        </authorList>
    </citation>
    <scope>NUCLEOTIDE SEQUENCE [LARGE SCALE GENOMIC DNA]</scope>
    <source>
        <strain evidence="6">S2_006_000_R1_57</strain>
    </source>
</reference>
<dbReference type="Gene3D" id="3.40.30.10">
    <property type="entry name" value="Glutaredoxin"/>
    <property type="match status" value="1"/>
</dbReference>
<evidence type="ECO:0000256" key="2">
    <source>
        <dbReference type="ARBA" id="ARBA00008987"/>
    </source>
</evidence>
<dbReference type="InterPro" id="IPR036249">
    <property type="entry name" value="Thioredoxin-like_sf"/>
</dbReference>
<sequence length="347" mass="37035">MENIDLSALKKVAEARVAEEEQRAKAHQPHPNEGMTGAAADSAHTAASAAENESTIFRTDTETSHGVSLPTVIELTEANFEAMLKVSDYVPVVVELWADWSQPCKQFTPLLEKLAADYHGQWILATANTEKEVVLAQAFKAQSVPTVVAMAKGRPLDAFAGVQPEAQLRGWLDALLNVVNGRLTPIPADGTIPGLDAFGEFGSTSEDAVPASPSIVDEADALADKGDYAAAEKLLHDYLAHHPGDHAAESALALYQTLARAATTDENTIAKADAHLDDVSAQCDAADREMTEVGAEAAFMRLLNTIARTTGDDRAKARDHLVKLFAMCDSADPLVLAARQQLASLLF</sequence>
<dbReference type="CDD" id="cd02956">
    <property type="entry name" value="ybbN"/>
    <property type="match status" value="1"/>
</dbReference>
<dbReference type="Gene3D" id="1.25.40.10">
    <property type="entry name" value="Tetratricopeptide repeat domain"/>
    <property type="match status" value="1"/>
</dbReference>
<dbReference type="InterPro" id="IPR013766">
    <property type="entry name" value="Thioredoxin_domain"/>
</dbReference>
<feature type="compositionally biased region" description="Low complexity" evidence="4">
    <location>
        <begin position="38"/>
        <end position="50"/>
    </location>
</feature>
<dbReference type="PANTHER" id="PTHR45663:SF11">
    <property type="entry name" value="GEO12009P1"/>
    <property type="match status" value="1"/>
</dbReference>
<name>A0A2W5KKI0_9ACTN</name>
<dbReference type="Pfam" id="PF00085">
    <property type="entry name" value="Thioredoxin"/>
    <property type="match status" value="1"/>
</dbReference>
<gene>
    <name evidence="6" type="ORF">DI579_00855</name>
</gene>
<protein>
    <submittedName>
        <fullName evidence="6">Co-chaperone YbbN</fullName>
    </submittedName>
</protein>
<dbReference type="GO" id="GO:0006950">
    <property type="term" value="P:response to stress"/>
    <property type="evidence" value="ECO:0007669"/>
    <property type="project" value="UniProtKB-ARBA"/>
</dbReference>
<comment type="caution">
    <text evidence="6">The sequence shown here is derived from an EMBL/GenBank/DDBJ whole genome shotgun (WGS) entry which is preliminary data.</text>
</comment>
<dbReference type="GO" id="GO:0015035">
    <property type="term" value="F:protein-disulfide reductase activity"/>
    <property type="evidence" value="ECO:0007669"/>
    <property type="project" value="TreeGrafter"/>
</dbReference>